<evidence type="ECO:0000313" key="3">
    <source>
        <dbReference type="Proteomes" id="UP001295794"/>
    </source>
</evidence>
<evidence type="ECO:0000313" key="2">
    <source>
        <dbReference type="EMBL" id="CAK5283038.1"/>
    </source>
</evidence>
<sequence length="115" mass="12472">MDEGLYSEYGVRVSAITRQGVRNSPVYYTGFVAPGQIKGGRVEWTPQELISLDTHTHTTQPHTPAAMHSSLSSTSSLAQAKTEPTAHVEAVSHNRGPQCAHCSWRGSHAPTCPFK</sequence>
<name>A0AAD2HYQ2_9AGAR</name>
<accession>A0AAD2HYQ2</accession>
<proteinExistence type="predicted"/>
<dbReference type="Proteomes" id="UP001295794">
    <property type="component" value="Unassembled WGS sequence"/>
</dbReference>
<organism evidence="2 3">
    <name type="scientific">Mycena citricolor</name>
    <dbReference type="NCBI Taxonomy" id="2018698"/>
    <lineage>
        <taxon>Eukaryota</taxon>
        <taxon>Fungi</taxon>
        <taxon>Dikarya</taxon>
        <taxon>Basidiomycota</taxon>
        <taxon>Agaricomycotina</taxon>
        <taxon>Agaricomycetes</taxon>
        <taxon>Agaricomycetidae</taxon>
        <taxon>Agaricales</taxon>
        <taxon>Marasmiineae</taxon>
        <taxon>Mycenaceae</taxon>
        <taxon>Mycena</taxon>
    </lineage>
</organism>
<reference evidence="2" key="1">
    <citation type="submission" date="2023-11" db="EMBL/GenBank/DDBJ databases">
        <authorList>
            <person name="De Vega J J."/>
            <person name="De Vega J J."/>
        </authorList>
    </citation>
    <scope>NUCLEOTIDE SEQUENCE</scope>
</reference>
<protein>
    <submittedName>
        <fullName evidence="2">Uncharacterized protein</fullName>
    </submittedName>
</protein>
<evidence type="ECO:0000256" key="1">
    <source>
        <dbReference type="SAM" id="MobiDB-lite"/>
    </source>
</evidence>
<comment type="caution">
    <text evidence="2">The sequence shown here is derived from an EMBL/GenBank/DDBJ whole genome shotgun (WGS) entry which is preliminary data.</text>
</comment>
<feature type="compositionally biased region" description="Low complexity" evidence="1">
    <location>
        <begin position="57"/>
        <end position="77"/>
    </location>
</feature>
<dbReference type="AlphaFoldDB" id="A0AAD2HYQ2"/>
<dbReference type="EMBL" id="CAVNYO010000465">
    <property type="protein sequence ID" value="CAK5283038.1"/>
    <property type="molecule type" value="Genomic_DNA"/>
</dbReference>
<feature type="region of interest" description="Disordered" evidence="1">
    <location>
        <begin position="57"/>
        <end position="92"/>
    </location>
</feature>
<gene>
    <name evidence="2" type="ORF">MYCIT1_LOCUS35263</name>
</gene>
<keyword evidence="3" id="KW-1185">Reference proteome</keyword>